<comment type="caution">
    <text evidence="1">The sequence shown here is derived from an EMBL/GenBank/DDBJ whole genome shotgun (WGS) entry which is preliminary data.</text>
</comment>
<organism evidence="1 2">
    <name type="scientific">Nephila pilipes</name>
    <name type="common">Giant wood spider</name>
    <name type="synonym">Nephila maculata</name>
    <dbReference type="NCBI Taxonomy" id="299642"/>
    <lineage>
        <taxon>Eukaryota</taxon>
        <taxon>Metazoa</taxon>
        <taxon>Ecdysozoa</taxon>
        <taxon>Arthropoda</taxon>
        <taxon>Chelicerata</taxon>
        <taxon>Arachnida</taxon>
        <taxon>Araneae</taxon>
        <taxon>Araneomorphae</taxon>
        <taxon>Entelegynae</taxon>
        <taxon>Araneoidea</taxon>
        <taxon>Nephilidae</taxon>
        <taxon>Nephila</taxon>
    </lineage>
</organism>
<protein>
    <submittedName>
        <fullName evidence="1">Uncharacterized protein</fullName>
    </submittedName>
</protein>
<evidence type="ECO:0000313" key="1">
    <source>
        <dbReference type="EMBL" id="GFT34026.1"/>
    </source>
</evidence>
<keyword evidence="2" id="KW-1185">Reference proteome</keyword>
<accession>A0A8X6TNC5</accession>
<dbReference type="AlphaFoldDB" id="A0A8X6TNC5"/>
<dbReference type="Proteomes" id="UP000887013">
    <property type="component" value="Unassembled WGS sequence"/>
</dbReference>
<dbReference type="EMBL" id="BMAW01108432">
    <property type="protein sequence ID" value="GFT34026.1"/>
    <property type="molecule type" value="Genomic_DNA"/>
</dbReference>
<proteinExistence type="predicted"/>
<name>A0A8X6TNC5_NEPPI</name>
<gene>
    <name evidence="1" type="ORF">NPIL_556911</name>
</gene>
<evidence type="ECO:0000313" key="2">
    <source>
        <dbReference type="Proteomes" id="UP000887013"/>
    </source>
</evidence>
<reference evidence="1" key="1">
    <citation type="submission" date="2020-08" db="EMBL/GenBank/DDBJ databases">
        <title>Multicomponent nature underlies the extraordinary mechanical properties of spider dragline silk.</title>
        <authorList>
            <person name="Kono N."/>
            <person name="Nakamura H."/>
            <person name="Mori M."/>
            <person name="Yoshida Y."/>
            <person name="Ohtoshi R."/>
            <person name="Malay A.D."/>
            <person name="Moran D.A.P."/>
            <person name="Tomita M."/>
            <person name="Numata K."/>
            <person name="Arakawa K."/>
        </authorList>
    </citation>
    <scope>NUCLEOTIDE SEQUENCE</scope>
</reference>
<sequence length="90" mass="10220">MFSVTVTGKNKIEDAKVVSTAGHDEGSLHSSRSDDETTILFMNRDRDHTIFQYYIEISKDSNVKCNSFENKELVAFVQKDMISETNKPSI</sequence>